<reference evidence="2 3" key="1">
    <citation type="submission" date="2018-03" db="EMBL/GenBank/DDBJ databases">
        <title>Genomic Encyclopedia of Type Strains, Phase III (KMG-III): the genomes of soil and plant-associated and newly described type strains.</title>
        <authorList>
            <person name="Whitman W."/>
        </authorList>
    </citation>
    <scope>NUCLEOTIDE SEQUENCE [LARGE SCALE GENOMIC DNA]</scope>
    <source>
        <strain evidence="2 3">CGMCC 4.7097</strain>
    </source>
</reference>
<sequence>MLRLSPAVLVALLAGCTSAVPGAPAPEPDGVQARWWTWAASSPNSRNPVTDDTGEFCAVDQPADLWFVAGTFGGAVERTCEVPADRELVGPVVNHTADTADTADACAGTAENAYGEVTLDGRPQDVRRLGPDRITFRGTEDNAVTGEQGTFRTYACGLWVRIPPLSPGEHDLLIDGRSDGFRTTAHYRLIVRVPSL</sequence>
<proteinExistence type="predicted"/>
<feature type="chain" id="PRO_5038808457" evidence="1">
    <location>
        <begin position="20"/>
        <end position="196"/>
    </location>
</feature>
<feature type="signal peptide" evidence="1">
    <location>
        <begin position="1"/>
        <end position="19"/>
    </location>
</feature>
<organism evidence="2 3">
    <name type="scientific">Saccharothrix carnea</name>
    <dbReference type="NCBI Taxonomy" id="1280637"/>
    <lineage>
        <taxon>Bacteria</taxon>
        <taxon>Bacillati</taxon>
        <taxon>Actinomycetota</taxon>
        <taxon>Actinomycetes</taxon>
        <taxon>Pseudonocardiales</taxon>
        <taxon>Pseudonocardiaceae</taxon>
        <taxon>Saccharothrix</taxon>
    </lineage>
</organism>
<keyword evidence="3" id="KW-1185">Reference proteome</keyword>
<dbReference type="AlphaFoldDB" id="A0A2P8IH86"/>
<dbReference type="Proteomes" id="UP000241118">
    <property type="component" value="Unassembled WGS sequence"/>
</dbReference>
<gene>
    <name evidence="2" type="ORF">B0I31_10149</name>
</gene>
<keyword evidence="1" id="KW-0732">Signal</keyword>
<protein>
    <submittedName>
        <fullName evidence="2">Uncharacterized protein</fullName>
    </submittedName>
</protein>
<evidence type="ECO:0000313" key="3">
    <source>
        <dbReference type="Proteomes" id="UP000241118"/>
    </source>
</evidence>
<dbReference type="PROSITE" id="PS51257">
    <property type="entry name" value="PROKAR_LIPOPROTEIN"/>
    <property type="match status" value="1"/>
</dbReference>
<evidence type="ECO:0000256" key="1">
    <source>
        <dbReference type="SAM" id="SignalP"/>
    </source>
</evidence>
<dbReference type="RefSeq" id="WP_219910563.1">
    <property type="nucleotide sequence ID" value="NZ_PYAX01000001.1"/>
</dbReference>
<comment type="caution">
    <text evidence="2">The sequence shown here is derived from an EMBL/GenBank/DDBJ whole genome shotgun (WGS) entry which is preliminary data.</text>
</comment>
<dbReference type="EMBL" id="PYAX01000001">
    <property type="protein sequence ID" value="PSL57838.1"/>
    <property type="molecule type" value="Genomic_DNA"/>
</dbReference>
<name>A0A2P8IH86_SACCR</name>
<evidence type="ECO:0000313" key="2">
    <source>
        <dbReference type="EMBL" id="PSL57838.1"/>
    </source>
</evidence>
<accession>A0A2P8IH86</accession>